<evidence type="ECO:0000256" key="5">
    <source>
        <dbReference type="ARBA" id="ARBA00022975"/>
    </source>
</evidence>
<feature type="active site" description="Proton donor" evidence="9">
    <location>
        <position position="87"/>
    </location>
</feature>
<feature type="binding site" evidence="9 11">
    <location>
        <position position="36"/>
    </location>
    <ligand>
        <name>substrate</name>
    </ligand>
</feature>
<gene>
    <name evidence="9" type="primary">pyrF</name>
    <name evidence="15" type="ordered locus">AciPR4_1944</name>
</gene>
<keyword evidence="5 9" id="KW-0665">Pyrimidine biosynthesis</keyword>
<evidence type="ECO:0000256" key="11">
    <source>
        <dbReference type="PIRSR" id="PIRSR614732-2"/>
    </source>
</evidence>
<feature type="region of interest" description="Disordered" evidence="13">
    <location>
        <begin position="1"/>
        <end position="21"/>
    </location>
</feature>
<dbReference type="GO" id="GO:0006207">
    <property type="term" value="P:'de novo' pyrimidine nucleobase biosynthetic process"/>
    <property type="evidence" value="ECO:0007669"/>
    <property type="project" value="InterPro"/>
</dbReference>
<dbReference type="SUPFAM" id="SSF51366">
    <property type="entry name" value="Ribulose-phoshate binding barrel"/>
    <property type="match status" value="1"/>
</dbReference>
<feature type="binding site" evidence="9 11">
    <location>
        <position position="235"/>
    </location>
    <ligand>
        <name>substrate</name>
    </ligand>
</feature>
<organism evidence="15 16">
    <name type="scientific">Terriglobus saanensis (strain ATCC BAA-1853 / DSM 23119 / SP1PR4)</name>
    <dbReference type="NCBI Taxonomy" id="401053"/>
    <lineage>
        <taxon>Bacteria</taxon>
        <taxon>Pseudomonadati</taxon>
        <taxon>Acidobacteriota</taxon>
        <taxon>Terriglobia</taxon>
        <taxon>Terriglobales</taxon>
        <taxon>Acidobacteriaceae</taxon>
        <taxon>Terriglobus</taxon>
    </lineage>
</organism>
<dbReference type="NCBIfam" id="TIGR01740">
    <property type="entry name" value="pyrF"/>
    <property type="match status" value="1"/>
</dbReference>
<reference evidence="15 16" key="1">
    <citation type="journal article" date="2012" name="Stand. Genomic Sci.">
        <title>Complete genome sequence of Terriglobus saanensis type strain SP1PR4(T), an Acidobacteria from tundra soil.</title>
        <authorList>
            <person name="Rawat S.R."/>
            <person name="Mannisto M.K."/>
            <person name="Starovoytov V."/>
            <person name="Goodwin L."/>
            <person name="Nolan M."/>
            <person name="Hauser L."/>
            <person name="Land M."/>
            <person name="Davenport K.W."/>
            <person name="Woyke T."/>
            <person name="Haggblom M.M."/>
        </authorList>
    </citation>
    <scope>NUCLEOTIDE SEQUENCE</scope>
    <source>
        <strain evidence="16">ATCC BAA-1853 / DSM 23119 / SP1PR4</strain>
    </source>
</reference>
<dbReference type="eggNOG" id="COG0284">
    <property type="taxonomic scope" value="Bacteria"/>
</dbReference>
<evidence type="ECO:0000256" key="8">
    <source>
        <dbReference type="ARBA" id="ARBA00061012"/>
    </source>
</evidence>
<dbReference type="CDD" id="cd04725">
    <property type="entry name" value="OMP_decarboxylase_like"/>
    <property type="match status" value="1"/>
</dbReference>
<feature type="active site" description="For OMPdecase activity" evidence="10">
    <location>
        <position position="90"/>
    </location>
</feature>
<dbReference type="AlphaFoldDB" id="E8V6K9"/>
<evidence type="ECO:0000256" key="9">
    <source>
        <dbReference type="HAMAP-Rule" id="MF_01200"/>
    </source>
</evidence>
<sequence length="256" mass="26036">MTSTENLLPNPAAGEPTRPRLSAEEAAKQRLIVALDFPSGTEALAMAARLQGSCTWMKVGLELYLAAGQKIVDDLKHLGFDIFLDLKLHDIPNTVAGAVRSVASSGASLLTLHASGGPAMLSAAAEAASTIQDAPRLLAVTVLTSMNEQELLATGISASPGDRVLQLGAMAMKAGVAGLVCSPLETASLRGALGTSPLLVVPGIRSATDAKGDQSRTASPAEAIASGASMLVVGRPITTAADPAEAAAQILQKIRP</sequence>
<evidence type="ECO:0000256" key="10">
    <source>
        <dbReference type="PIRSR" id="PIRSR614732-1"/>
    </source>
</evidence>
<feature type="binding site" evidence="9 11">
    <location>
        <position position="214"/>
    </location>
    <ligand>
        <name>substrate</name>
    </ligand>
</feature>
<name>E8V6K9_TERSS</name>
<comment type="function">
    <text evidence="1 9">Catalyzes the decarboxylation of orotidine 5'-monophosphate (OMP) to uridine 5'-monophosphate (UMP).</text>
</comment>
<evidence type="ECO:0000256" key="3">
    <source>
        <dbReference type="ARBA" id="ARBA00011738"/>
    </source>
</evidence>
<feature type="binding site" evidence="9 11">
    <location>
        <position position="144"/>
    </location>
    <ligand>
        <name>substrate</name>
    </ligand>
</feature>
<feature type="active site" description="For OMPdecase activity" evidence="10">
    <location>
        <position position="85"/>
    </location>
</feature>
<evidence type="ECO:0000256" key="6">
    <source>
        <dbReference type="ARBA" id="ARBA00023239"/>
    </source>
</evidence>
<evidence type="ECO:0000256" key="13">
    <source>
        <dbReference type="SAM" id="MobiDB-lite"/>
    </source>
</evidence>
<dbReference type="Proteomes" id="UP000006844">
    <property type="component" value="Chromosome"/>
</dbReference>
<dbReference type="SMART" id="SM00934">
    <property type="entry name" value="OMPdecase"/>
    <property type="match status" value="1"/>
</dbReference>
<dbReference type="InterPro" id="IPR011060">
    <property type="entry name" value="RibuloseP-bd_barrel"/>
</dbReference>
<comment type="similarity">
    <text evidence="8 9">Belongs to the OMP decarboxylase family. Type 1 subfamily.</text>
</comment>
<dbReference type="KEGG" id="tsa:AciPR4_1944"/>
<evidence type="ECO:0000256" key="4">
    <source>
        <dbReference type="ARBA" id="ARBA00022793"/>
    </source>
</evidence>
<feature type="domain" description="Orotidine 5'-phosphate decarboxylase" evidence="14">
    <location>
        <begin position="30"/>
        <end position="250"/>
    </location>
</feature>
<dbReference type="UniPathway" id="UPA00070">
    <property type="reaction ID" value="UER00120"/>
</dbReference>
<evidence type="ECO:0000259" key="14">
    <source>
        <dbReference type="SMART" id="SM00934"/>
    </source>
</evidence>
<keyword evidence="6 9" id="KW-0456">Lyase</keyword>
<dbReference type="PANTHER" id="PTHR32119">
    <property type="entry name" value="OROTIDINE 5'-PHOSPHATE DECARBOXYLASE"/>
    <property type="match status" value="1"/>
</dbReference>
<evidence type="ECO:0000256" key="1">
    <source>
        <dbReference type="ARBA" id="ARBA00002356"/>
    </source>
</evidence>
<dbReference type="GO" id="GO:0005829">
    <property type="term" value="C:cytosol"/>
    <property type="evidence" value="ECO:0007669"/>
    <property type="project" value="TreeGrafter"/>
</dbReference>
<dbReference type="GO" id="GO:0044205">
    <property type="term" value="P:'de novo' UMP biosynthetic process"/>
    <property type="evidence" value="ECO:0007669"/>
    <property type="project" value="UniProtKB-UniRule"/>
</dbReference>
<comment type="catalytic activity">
    <reaction evidence="7 9 12">
        <text>orotidine 5'-phosphate + H(+) = UMP + CO2</text>
        <dbReference type="Rhea" id="RHEA:11596"/>
        <dbReference type="ChEBI" id="CHEBI:15378"/>
        <dbReference type="ChEBI" id="CHEBI:16526"/>
        <dbReference type="ChEBI" id="CHEBI:57538"/>
        <dbReference type="ChEBI" id="CHEBI:57865"/>
        <dbReference type="EC" id="4.1.1.23"/>
    </reaction>
</comment>
<dbReference type="InterPro" id="IPR018089">
    <property type="entry name" value="OMPdecase_AS"/>
</dbReference>
<dbReference type="STRING" id="401053.AciPR4_1944"/>
<evidence type="ECO:0000256" key="12">
    <source>
        <dbReference type="RuleBase" id="RU000512"/>
    </source>
</evidence>
<evidence type="ECO:0000313" key="15">
    <source>
        <dbReference type="EMBL" id="ADV82748.1"/>
    </source>
</evidence>
<dbReference type="Pfam" id="PF00215">
    <property type="entry name" value="OMPdecase"/>
    <property type="match status" value="1"/>
</dbReference>
<dbReference type="InterPro" id="IPR014732">
    <property type="entry name" value="OMPdecase"/>
</dbReference>
<dbReference type="GO" id="GO:0004590">
    <property type="term" value="F:orotidine-5'-phosphate decarboxylase activity"/>
    <property type="evidence" value="ECO:0007669"/>
    <property type="project" value="UniProtKB-UniRule"/>
</dbReference>
<dbReference type="InterPro" id="IPR001754">
    <property type="entry name" value="OMPdeCOase_dom"/>
</dbReference>
<dbReference type="InterPro" id="IPR013785">
    <property type="entry name" value="Aldolase_TIM"/>
</dbReference>
<dbReference type="EMBL" id="CP002467">
    <property type="protein sequence ID" value="ADV82748.1"/>
    <property type="molecule type" value="Genomic_DNA"/>
</dbReference>
<keyword evidence="4 9" id="KW-0210">Decarboxylase</keyword>
<dbReference type="RefSeq" id="WP_013568481.1">
    <property type="nucleotide sequence ID" value="NC_014963.1"/>
</dbReference>
<dbReference type="Gene3D" id="3.20.20.70">
    <property type="entry name" value="Aldolase class I"/>
    <property type="match status" value="1"/>
</dbReference>
<dbReference type="HAMAP" id="MF_01200_B">
    <property type="entry name" value="OMPdecase_type1_B"/>
    <property type="match status" value="1"/>
</dbReference>
<dbReference type="PANTHER" id="PTHR32119:SF2">
    <property type="entry name" value="OROTIDINE 5'-PHOSPHATE DECARBOXYLASE"/>
    <property type="match status" value="1"/>
</dbReference>
<keyword evidence="16" id="KW-1185">Reference proteome</keyword>
<evidence type="ECO:0000256" key="2">
    <source>
        <dbReference type="ARBA" id="ARBA00004861"/>
    </source>
</evidence>
<dbReference type="EC" id="4.1.1.23" evidence="9"/>
<dbReference type="HOGENOM" id="CLU_067069_0_0_0"/>
<comment type="pathway">
    <text evidence="2 9 12">Pyrimidine metabolism; UMP biosynthesis via de novo pathway; UMP from orotate: step 2/2.</text>
</comment>
<feature type="binding site" evidence="9">
    <location>
        <begin position="85"/>
        <end position="94"/>
    </location>
    <ligand>
        <name>substrate</name>
    </ligand>
</feature>
<feature type="binding site" evidence="9 11">
    <location>
        <position position="58"/>
    </location>
    <ligand>
        <name>substrate</name>
    </ligand>
</feature>
<comment type="subunit">
    <text evidence="3 9">Homodimer.</text>
</comment>
<evidence type="ECO:0000256" key="7">
    <source>
        <dbReference type="ARBA" id="ARBA00049157"/>
    </source>
</evidence>
<dbReference type="FunFam" id="3.20.20.70:FF:000015">
    <property type="entry name" value="Orotidine 5'-phosphate decarboxylase"/>
    <property type="match status" value="1"/>
</dbReference>
<dbReference type="PROSITE" id="PS00156">
    <property type="entry name" value="OMPDECASE"/>
    <property type="match status" value="1"/>
</dbReference>
<feature type="binding site" evidence="9 11">
    <location>
        <position position="234"/>
    </location>
    <ligand>
        <name>substrate</name>
    </ligand>
</feature>
<proteinExistence type="inferred from homology"/>
<dbReference type="NCBIfam" id="NF001273">
    <property type="entry name" value="PRK00230.1"/>
    <property type="match status" value="1"/>
</dbReference>
<evidence type="ECO:0000313" key="16">
    <source>
        <dbReference type="Proteomes" id="UP000006844"/>
    </source>
</evidence>
<protein>
    <recommendedName>
        <fullName evidence="9">Orotidine 5'-phosphate decarboxylase</fullName>
        <ecNumber evidence="9">4.1.1.23</ecNumber>
    </recommendedName>
    <alternativeName>
        <fullName evidence="9">OMP decarboxylase</fullName>
        <shortName evidence="9">OMPDCase</shortName>
        <shortName evidence="9">OMPdecase</shortName>
    </alternativeName>
</protein>
<feature type="binding site" evidence="9 11">
    <location>
        <position position="205"/>
    </location>
    <ligand>
        <name>substrate</name>
    </ligand>
</feature>
<dbReference type="OrthoDB" id="9806203at2"/>
<dbReference type="InterPro" id="IPR047596">
    <property type="entry name" value="OMPdecase_bac"/>
</dbReference>
<feature type="active site" description="For OMPdecase activity" evidence="10">
    <location>
        <position position="87"/>
    </location>
</feature>
<accession>E8V6K9</accession>